<keyword evidence="2" id="KW-1185">Reference proteome</keyword>
<proteinExistence type="predicted"/>
<evidence type="ECO:0000313" key="1">
    <source>
        <dbReference type="EMBL" id="WAQ94363.1"/>
    </source>
</evidence>
<gene>
    <name evidence="1" type="ORF">MAR_006834</name>
</gene>
<accession>A0ABY7DE61</accession>
<organism evidence="1 2">
    <name type="scientific">Mya arenaria</name>
    <name type="common">Soft-shell clam</name>
    <dbReference type="NCBI Taxonomy" id="6604"/>
    <lineage>
        <taxon>Eukaryota</taxon>
        <taxon>Metazoa</taxon>
        <taxon>Spiralia</taxon>
        <taxon>Lophotrochozoa</taxon>
        <taxon>Mollusca</taxon>
        <taxon>Bivalvia</taxon>
        <taxon>Autobranchia</taxon>
        <taxon>Heteroconchia</taxon>
        <taxon>Euheterodonta</taxon>
        <taxon>Imparidentia</taxon>
        <taxon>Neoheterodontei</taxon>
        <taxon>Myida</taxon>
        <taxon>Myoidea</taxon>
        <taxon>Myidae</taxon>
        <taxon>Mya</taxon>
    </lineage>
</organism>
<reference evidence="1" key="1">
    <citation type="submission" date="2022-11" db="EMBL/GenBank/DDBJ databases">
        <title>Centuries of genome instability and evolution in soft-shell clam transmissible cancer (bioRxiv).</title>
        <authorList>
            <person name="Hart S.F.M."/>
            <person name="Yonemitsu M.A."/>
            <person name="Giersch R.M."/>
            <person name="Beal B.F."/>
            <person name="Arriagada G."/>
            <person name="Davis B.W."/>
            <person name="Ostrander E.A."/>
            <person name="Goff S.P."/>
            <person name="Metzger M.J."/>
        </authorList>
    </citation>
    <scope>NUCLEOTIDE SEQUENCE</scope>
    <source>
        <strain evidence="1">MELC-2E11</strain>
        <tissue evidence="1">Siphon/mantle</tissue>
    </source>
</reference>
<protein>
    <submittedName>
        <fullName evidence="1">TRRAP-like protein</fullName>
    </submittedName>
</protein>
<dbReference type="EMBL" id="CP111012">
    <property type="protein sequence ID" value="WAQ94363.1"/>
    <property type="molecule type" value="Genomic_DNA"/>
</dbReference>
<dbReference type="Proteomes" id="UP001164746">
    <property type="component" value="Chromosome 1"/>
</dbReference>
<evidence type="ECO:0000313" key="2">
    <source>
        <dbReference type="Proteomes" id="UP001164746"/>
    </source>
</evidence>
<name>A0ABY7DE61_MYAAR</name>
<sequence>MWAGLWQKRAKFSETNTAIAYEQHGFFEQAQGSYEAVNVLNDEVLYTQAMARGRADHNTGPASPPVLPEYRLWEDHWIRYMYFHFNNLPGVQIYNTQTLNGFKEENNLIINGKSN</sequence>